<feature type="transmembrane region" description="Helical" evidence="9">
    <location>
        <begin position="116"/>
        <end position="146"/>
    </location>
</feature>
<dbReference type="RefSeq" id="WP_258731646.1">
    <property type="nucleotide sequence ID" value="NZ_JANTHZ010000002.1"/>
</dbReference>
<comment type="subunit">
    <text evidence="9">The complex comprises the extracytoplasmic solute receptor protein and the two transmembrane proteins.</text>
</comment>
<feature type="domain" description="Tripartite ATP-independent periplasmic transporters DctQ component" evidence="10">
    <location>
        <begin position="24"/>
        <end position="147"/>
    </location>
</feature>
<evidence type="ECO:0000256" key="6">
    <source>
        <dbReference type="ARBA" id="ARBA00022989"/>
    </source>
</evidence>
<comment type="caution">
    <text evidence="9">Lacks conserved residue(s) required for the propagation of feature annotation.</text>
</comment>
<organism evidence="11 12">
    <name type="scientific">Ancylobacter mangrovi</name>
    <dbReference type="NCBI Taxonomy" id="2972472"/>
    <lineage>
        <taxon>Bacteria</taxon>
        <taxon>Pseudomonadati</taxon>
        <taxon>Pseudomonadota</taxon>
        <taxon>Alphaproteobacteria</taxon>
        <taxon>Hyphomicrobiales</taxon>
        <taxon>Xanthobacteraceae</taxon>
        <taxon>Ancylobacter</taxon>
    </lineage>
</organism>
<evidence type="ECO:0000313" key="12">
    <source>
        <dbReference type="Proteomes" id="UP001151088"/>
    </source>
</evidence>
<evidence type="ECO:0000256" key="1">
    <source>
        <dbReference type="ARBA" id="ARBA00004429"/>
    </source>
</evidence>
<accession>A0A9X2P9P4</accession>
<proteinExistence type="inferred from homology"/>
<evidence type="ECO:0000256" key="7">
    <source>
        <dbReference type="ARBA" id="ARBA00023136"/>
    </source>
</evidence>
<feature type="transmembrane region" description="Helical" evidence="9">
    <location>
        <begin position="84"/>
        <end position="104"/>
    </location>
</feature>
<evidence type="ECO:0000256" key="2">
    <source>
        <dbReference type="ARBA" id="ARBA00022448"/>
    </source>
</evidence>
<dbReference type="PANTHER" id="PTHR35011:SF2">
    <property type="entry name" value="2,3-DIKETO-L-GULONATE TRAP TRANSPORTER SMALL PERMEASE PROTEIN YIAM"/>
    <property type="match status" value="1"/>
</dbReference>
<evidence type="ECO:0000256" key="3">
    <source>
        <dbReference type="ARBA" id="ARBA00022475"/>
    </source>
</evidence>
<comment type="similarity">
    <text evidence="8 9">Belongs to the TRAP transporter small permease family.</text>
</comment>
<evidence type="ECO:0000313" key="11">
    <source>
        <dbReference type="EMBL" id="MCS0494621.1"/>
    </source>
</evidence>
<dbReference type="AlphaFoldDB" id="A0A9X2P9P4"/>
<comment type="subcellular location">
    <subcellularLocation>
        <location evidence="1 9">Cell inner membrane</location>
        <topology evidence="1 9">Multi-pass membrane protein</topology>
    </subcellularLocation>
</comment>
<keyword evidence="6 9" id="KW-1133">Transmembrane helix</keyword>
<dbReference type="PANTHER" id="PTHR35011">
    <property type="entry name" value="2,3-DIKETO-L-GULONATE TRAP TRANSPORTER SMALL PERMEASE PROTEIN YIAM"/>
    <property type="match status" value="1"/>
</dbReference>
<dbReference type="Proteomes" id="UP001151088">
    <property type="component" value="Unassembled WGS sequence"/>
</dbReference>
<evidence type="ECO:0000259" key="10">
    <source>
        <dbReference type="Pfam" id="PF04290"/>
    </source>
</evidence>
<evidence type="ECO:0000256" key="8">
    <source>
        <dbReference type="ARBA" id="ARBA00038436"/>
    </source>
</evidence>
<sequence>MRRLANGIGTAWLAVSVGLIVVTIVTVLCQVAFRYVLAFPLAWTEEVSRLALVCAVYAGLPPAYLRGEHIVVDFFVGLLPKVIFVPYVILMKLICAVVIAYLALGAGLQAEATRHMTLIAIPSVSIAVVYALQAASLASFAVVILLTLGAPETYVSHEQEMDV</sequence>
<dbReference type="InterPro" id="IPR055348">
    <property type="entry name" value="DctQ"/>
</dbReference>
<keyword evidence="4 9" id="KW-0997">Cell inner membrane</keyword>
<keyword evidence="7 9" id="KW-0472">Membrane</keyword>
<comment type="function">
    <text evidence="9">Part of the tripartite ATP-independent periplasmic (TRAP) transport system.</text>
</comment>
<keyword evidence="3" id="KW-1003">Cell membrane</keyword>
<protein>
    <recommendedName>
        <fullName evidence="9">TRAP transporter small permease protein</fullName>
    </recommendedName>
</protein>
<evidence type="ECO:0000256" key="4">
    <source>
        <dbReference type="ARBA" id="ARBA00022519"/>
    </source>
</evidence>
<gene>
    <name evidence="11" type="ORF">NVS89_05885</name>
</gene>
<keyword evidence="5 9" id="KW-0812">Transmembrane</keyword>
<dbReference type="InterPro" id="IPR007387">
    <property type="entry name" value="TRAP_DctQ"/>
</dbReference>
<keyword evidence="2 9" id="KW-0813">Transport</keyword>
<dbReference type="GO" id="GO:0015740">
    <property type="term" value="P:C4-dicarboxylate transport"/>
    <property type="evidence" value="ECO:0007669"/>
    <property type="project" value="TreeGrafter"/>
</dbReference>
<comment type="caution">
    <text evidence="11">The sequence shown here is derived from an EMBL/GenBank/DDBJ whole genome shotgun (WGS) entry which is preliminary data.</text>
</comment>
<name>A0A9X2P9P4_9HYPH</name>
<evidence type="ECO:0000256" key="9">
    <source>
        <dbReference type="RuleBase" id="RU369079"/>
    </source>
</evidence>
<evidence type="ECO:0000256" key="5">
    <source>
        <dbReference type="ARBA" id="ARBA00022692"/>
    </source>
</evidence>
<reference evidence="11" key="1">
    <citation type="submission" date="2022-08" db="EMBL/GenBank/DDBJ databases">
        <authorList>
            <person name="Li F."/>
        </authorList>
    </citation>
    <scope>NUCLEOTIDE SEQUENCE</scope>
    <source>
        <strain evidence="11">MQZ15Z-1</strain>
    </source>
</reference>
<feature type="transmembrane region" description="Helical" evidence="9">
    <location>
        <begin position="12"/>
        <end position="33"/>
    </location>
</feature>
<dbReference type="Pfam" id="PF04290">
    <property type="entry name" value="DctQ"/>
    <property type="match status" value="1"/>
</dbReference>
<dbReference type="EMBL" id="JANTHZ010000002">
    <property type="protein sequence ID" value="MCS0494621.1"/>
    <property type="molecule type" value="Genomic_DNA"/>
</dbReference>
<keyword evidence="12" id="KW-1185">Reference proteome</keyword>
<dbReference type="GO" id="GO:0005886">
    <property type="term" value="C:plasma membrane"/>
    <property type="evidence" value="ECO:0007669"/>
    <property type="project" value="UniProtKB-SubCell"/>
</dbReference>
<dbReference type="GO" id="GO:0022857">
    <property type="term" value="F:transmembrane transporter activity"/>
    <property type="evidence" value="ECO:0007669"/>
    <property type="project" value="UniProtKB-UniRule"/>
</dbReference>